<keyword evidence="5" id="KW-1278">Translocase</keyword>
<dbReference type="OrthoDB" id="9802264at2"/>
<dbReference type="InterPro" id="IPR050086">
    <property type="entry name" value="MetN_ABC_transporter-like"/>
</dbReference>
<dbReference type="SMART" id="SM00382">
    <property type="entry name" value="AAA"/>
    <property type="match status" value="1"/>
</dbReference>
<gene>
    <name evidence="8" type="primary">phnC</name>
    <name evidence="8" type="ORF">EYE42_12825</name>
</gene>
<dbReference type="PROSITE" id="PS00211">
    <property type="entry name" value="ABC_TRANSPORTER_1"/>
    <property type="match status" value="1"/>
</dbReference>
<evidence type="ECO:0000313" key="8">
    <source>
        <dbReference type="EMBL" id="TBN38307.1"/>
    </source>
</evidence>
<evidence type="ECO:0000256" key="5">
    <source>
        <dbReference type="ARBA" id="ARBA00022967"/>
    </source>
</evidence>
<dbReference type="NCBIfam" id="TIGR02315">
    <property type="entry name" value="ABC_phnC"/>
    <property type="match status" value="1"/>
</dbReference>
<dbReference type="Proteomes" id="UP000293520">
    <property type="component" value="Unassembled WGS sequence"/>
</dbReference>
<dbReference type="Gene3D" id="3.40.50.300">
    <property type="entry name" value="P-loop containing nucleotide triphosphate hydrolases"/>
    <property type="match status" value="1"/>
</dbReference>
<keyword evidence="2" id="KW-1003">Cell membrane</keyword>
<dbReference type="GO" id="GO:0015416">
    <property type="term" value="F:ABC-type phosphonate transporter activity"/>
    <property type="evidence" value="ECO:0007669"/>
    <property type="project" value="InterPro"/>
</dbReference>
<evidence type="ECO:0000256" key="4">
    <source>
        <dbReference type="ARBA" id="ARBA00022840"/>
    </source>
</evidence>
<reference evidence="8 9" key="1">
    <citation type="submission" date="2019-02" db="EMBL/GenBank/DDBJ databases">
        <title>Paracoccus subflavus sp. nov., isolated from marine sediment of the Pacific Ocean.</title>
        <authorList>
            <person name="Zhang G."/>
        </authorList>
    </citation>
    <scope>NUCLEOTIDE SEQUENCE [LARGE SCALE GENOMIC DNA]</scope>
    <source>
        <strain evidence="8 9">GY0581</strain>
    </source>
</reference>
<name>A0A4V2JBZ5_9RHOB</name>
<evidence type="ECO:0000313" key="9">
    <source>
        <dbReference type="Proteomes" id="UP000293520"/>
    </source>
</evidence>
<dbReference type="RefSeq" id="WP_130991717.1">
    <property type="nucleotide sequence ID" value="NZ_SISK01000010.1"/>
</dbReference>
<keyword evidence="6" id="KW-0472">Membrane</keyword>
<dbReference type="EMBL" id="SISK01000010">
    <property type="protein sequence ID" value="TBN38307.1"/>
    <property type="molecule type" value="Genomic_DNA"/>
</dbReference>
<accession>A0A4V2JBZ5</accession>
<keyword evidence="3" id="KW-0547">Nucleotide-binding</keyword>
<dbReference type="InterPro" id="IPR003593">
    <property type="entry name" value="AAA+_ATPase"/>
</dbReference>
<keyword evidence="1" id="KW-0813">Transport</keyword>
<evidence type="ECO:0000256" key="2">
    <source>
        <dbReference type="ARBA" id="ARBA00022475"/>
    </source>
</evidence>
<dbReference type="PANTHER" id="PTHR43166">
    <property type="entry name" value="AMINO ACID IMPORT ATP-BINDING PROTEIN"/>
    <property type="match status" value="1"/>
</dbReference>
<evidence type="ECO:0000256" key="3">
    <source>
        <dbReference type="ARBA" id="ARBA00022741"/>
    </source>
</evidence>
<evidence type="ECO:0000259" key="7">
    <source>
        <dbReference type="PROSITE" id="PS50893"/>
    </source>
</evidence>
<dbReference type="PROSITE" id="PS50893">
    <property type="entry name" value="ABC_TRANSPORTER_2"/>
    <property type="match status" value="1"/>
</dbReference>
<dbReference type="CDD" id="cd03256">
    <property type="entry name" value="ABC_PhnC_transporter"/>
    <property type="match status" value="1"/>
</dbReference>
<dbReference type="InterPro" id="IPR027417">
    <property type="entry name" value="P-loop_NTPase"/>
</dbReference>
<dbReference type="Pfam" id="PF00005">
    <property type="entry name" value="ABC_tran"/>
    <property type="match status" value="1"/>
</dbReference>
<feature type="domain" description="ABC transporter" evidence="7">
    <location>
        <begin position="5"/>
        <end position="250"/>
    </location>
</feature>
<dbReference type="GO" id="GO:0005524">
    <property type="term" value="F:ATP binding"/>
    <property type="evidence" value="ECO:0007669"/>
    <property type="project" value="UniProtKB-KW"/>
</dbReference>
<keyword evidence="9" id="KW-1185">Reference proteome</keyword>
<dbReference type="PANTHER" id="PTHR43166:SF6">
    <property type="entry name" value="PHOSPHONATES IMPORT ATP-BINDING PROTEIN PHNC"/>
    <property type="match status" value="1"/>
</dbReference>
<dbReference type="SUPFAM" id="SSF52540">
    <property type="entry name" value="P-loop containing nucleoside triphosphate hydrolases"/>
    <property type="match status" value="1"/>
</dbReference>
<dbReference type="InterPro" id="IPR012693">
    <property type="entry name" value="ABC_transpr_PhnC"/>
</dbReference>
<dbReference type="GO" id="GO:0016020">
    <property type="term" value="C:membrane"/>
    <property type="evidence" value="ECO:0007669"/>
    <property type="project" value="InterPro"/>
</dbReference>
<protein>
    <submittedName>
        <fullName evidence="8">Phosphonate ABC transporter ATP-binding protein</fullName>
    </submittedName>
</protein>
<dbReference type="InterPro" id="IPR003439">
    <property type="entry name" value="ABC_transporter-like_ATP-bd"/>
</dbReference>
<evidence type="ECO:0000256" key="6">
    <source>
        <dbReference type="ARBA" id="ARBA00023136"/>
    </source>
</evidence>
<sequence length="263" mass="28046">MAAALEVKGLKKSFGDVTVLRGVDFTLAKGEGAVLLGANGCGKSTMLRCLNRLTSFESGTVRVHGTDVSTLAGAKLKIVRRELGYVFQQFNLIGNVSVFQNVLFGALGHPGGGLINSLSAFAPQAERDRAMHCLERVGLADKAPFRAHALSGGQQQRVAIARMLMQSPTIVIADEPIASLDPKAGREVLELLFRIVSEERLTVLCTLHQLDLAREFGPRIIGMKDGRVVIDAATDSIHISELEGLYRADGATSAASASRHAAE</sequence>
<evidence type="ECO:0000256" key="1">
    <source>
        <dbReference type="ARBA" id="ARBA00022448"/>
    </source>
</evidence>
<proteinExistence type="predicted"/>
<organism evidence="8 9">
    <name type="scientific">Paracoccus subflavus</name>
    <dbReference type="NCBI Taxonomy" id="2528244"/>
    <lineage>
        <taxon>Bacteria</taxon>
        <taxon>Pseudomonadati</taxon>
        <taxon>Pseudomonadota</taxon>
        <taxon>Alphaproteobacteria</taxon>
        <taxon>Rhodobacterales</taxon>
        <taxon>Paracoccaceae</taxon>
        <taxon>Paracoccus</taxon>
    </lineage>
</organism>
<dbReference type="GO" id="GO:0016887">
    <property type="term" value="F:ATP hydrolysis activity"/>
    <property type="evidence" value="ECO:0007669"/>
    <property type="project" value="InterPro"/>
</dbReference>
<comment type="caution">
    <text evidence="8">The sequence shown here is derived from an EMBL/GenBank/DDBJ whole genome shotgun (WGS) entry which is preliminary data.</text>
</comment>
<dbReference type="InterPro" id="IPR017871">
    <property type="entry name" value="ABC_transporter-like_CS"/>
</dbReference>
<dbReference type="AlphaFoldDB" id="A0A4V2JBZ5"/>
<keyword evidence="4 8" id="KW-0067">ATP-binding</keyword>